<feature type="region of interest" description="Disordered" evidence="1">
    <location>
        <begin position="175"/>
        <end position="233"/>
    </location>
</feature>
<gene>
    <name evidence="2" type="ORF">Nepgr_010501</name>
</gene>
<comment type="caution">
    <text evidence="2">The sequence shown here is derived from an EMBL/GenBank/DDBJ whole genome shotgun (WGS) entry which is preliminary data.</text>
</comment>
<reference evidence="2" key="1">
    <citation type="submission" date="2023-05" db="EMBL/GenBank/DDBJ databases">
        <title>Nepenthes gracilis genome sequencing.</title>
        <authorList>
            <person name="Fukushima K."/>
        </authorList>
    </citation>
    <scope>NUCLEOTIDE SEQUENCE</scope>
    <source>
        <strain evidence="2">SING2019-196</strain>
    </source>
</reference>
<proteinExistence type="predicted"/>
<evidence type="ECO:0000313" key="3">
    <source>
        <dbReference type="Proteomes" id="UP001279734"/>
    </source>
</evidence>
<dbReference type="Proteomes" id="UP001279734">
    <property type="component" value="Unassembled WGS sequence"/>
</dbReference>
<organism evidence="2 3">
    <name type="scientific">Nepenthes gracilis</name>
    <name type="common">Slender pitcher plant</name>
    <dbReference type="NCBI Taxonomy" id="150966"/>
    <lineage>
        <taxon>Eukaryota</taxon>
        <taxon>Viridiplantae</taxon>
        <taxon>Streptophyta</taxon>
        <taxon>Embryophyta</taxon>
        <taxon>Tracheophyta</taxon>
        <taxon>Spermatophyta</taxon>
        <taxon>Magnoliopsida</taxon>
        <taxon>eudicotyledons</taxon>
        <taxon>Gunneridae</taxon>
        <taxon>Pentapetalae</taxon>
        <taxon>Caryophyllales</taxon>
        <taxon>Nepenthaceae</taxon>
        <taxon>Nepenthes</taxon>
    </lineage>
</organism>
<evidence type="ECO:0000256" key="1">
    <source>
        <dbReference type="SAM" id="MobiDB-lite"/>
    </source>
</evidence>
<protein>
    <submittedName>
        <fullName evidence="2">Uncharacterized protein</fullName>
    </submittedName>
</protein>
<keyword evidence="3" id="KW-1185">Reference proteome</keyword>
<feature type="compositionally biased region" description="Basic and acidic residues" evidence="1">
    <location>
        <begin position="186"/>
        <end position="195"/>
    </location>
</feature>
<accession>A0AAD3SDB2</accession>
<name>A0AAD3SDB2_NEPGR</name>
<dbReference type="AlphaFoldDB" id="A0AAD3SDB2"/>
<sequence length="299" mass="32572">MLFLLSLSFVYPVPPDGLSLPTFPSSSSSSPLSTEVVQYHSSIHPSPSFCTSVSIPFSNSLQSNVSLGSSNEYVPSRLVGDLPPPPKSVILHMAMAFDVNPQRVSKVYTSQAVNLPYLDPIPISNGVADFANAALLGVTDSKPPLVSDASPPRASGSSAVQQNIVGEIKIEYQWKPHRGSHSNRKGHAEPQDKPMKVFKPTGRILPVSQPSPSKPKIKKKNHAPTASSKAALGPENIPISNAFAALQEFELKGPIVDSNEARNREMVEDELLQFKSPLRNIDYVMHGIEHMSFTRAWEW</sequence>
<dbReference type="EMBL" id="BSYO01000008">
    <property type="protein sequence ID" value="GMH08661.1"/>
    <property type="molecule type" value="Genomic_DNA"/>
</dbReference>
<feature type="compositionally biased region" description="Basic residues" evidence="1">
    <location>
        <begin position="175"/>
        <end position="185"/>
    </location>
</feature>
<evidence type="ECO:0000313" key="2">
    <source>
        <dbReference type="EMBL" id="GMH08661.1"/>
    </source>
</evidence>